<keyword evidence="2" id="KW-1185">Reference proteome</keyword>
<sequence length="178" mass="20494">MHQQKINQFLYDPLSWIHPQRFKMDSIFNNVRCQSVINDILISQFMLPIDGVNKKNNLEALFIQNWSLLPQAALRMACLRLRSLLAISGNIISLDTRVRQFAMLDWVSSSTATDARFNHEILWNQAFKELLVYQGVLSQAVTQRLPLLFSEAAVVCCELDEMLQPDPLLLRLAIQHAK</sequence>
<reference evidence="1" key="1">
    <citation type="submission" date="2021-04" db="EMBL/GenBank/DDBJ databases">
        <title>Genome sequence of Serratia sp. arafor3.</title>
        <authorList>
            <person name="Besaury L."/>
        </authorList>
    </citation>
    <scope>NUCLEOTIDE SEQUENCE</scope>
    <source>
        <strain evidence="1">Arafor3</strain>
    </source>
</reference>
<comment type="caution">
    <text evidence="1">The sequence shown here is derived from an EMBL/GenBank/DDBJ whole genome shotgun (WGS) entry which is preliminary data.</text>
</comment>
<dbReference type="InterPro" id="IPR013388">
    <property type="entry name" value="T3SS_OrgA/MxiK"/>
</dbReference>
<dbReference type="EMBL" id="JAGQDC010000004">
    <property type="protein sequence ID" value="MCL1028777.1"/>
    <property type="molecule type" value="Genomic_DNA"/>
</dbReference>
<dbReference type="RefSeq" id="WP_248945059.1">
    <property type="nucleotide sequence ID" value="NZ_CBCSGY010000005.1"/>
</dbReference>
<dbReference type="Pfam" id="PF09482">
    <property type="entry name" value="OrgA_MxiK"/>
    <property type="match status" value="1"/>
</dbReference>
<name>A0ABT0KAG3_9GAMM</name>
<organism evidence="1 2">
    <name type="scientific">Serratia silvae</name>
    <dbReference type="NCBI Taxonomy" id="2824122"/>
    <lineage>
        <taxon>Bacteria</taxon>
        <taxon>Pseudomonadati</taxon>
        <taxon>Pseudomonadota</taxon>
        <taxon>Gammaproteobacteria</taxon>
        <taxon>Enterobacterales</taxon>
        <taxon>Yersiniaceae</taxon>
        <taxon>Serratia</taxon>
    </lineage>
</organism>
<gene>
    <name evidence="1" type="ORF">KAJ71_07030</name>
</gene>
<accession>A0ABT0KAG3</accession>
<evidence type="ECO:0000313" key="1">
    <source>
        <dbReference type="EMBL" id="MCL1028777.1"/>
    </source>
</evidence>
<evidence type="ECO:0000313" key="2">
    <source>
        <dbReference type="Proteomes" id="UP001165275"/>
    </source>
</evidence>
<evidence type="ECO:0008006" key="3">
    <source>
        <dbReference type="Google" id="ProtNLM"/>
    </source>
</evidence>
<dbReference type="Proteomes" id="UP001165275">
    <property type="component" value="Unassembled WGS sequence"/>
</dbReference>
<protein>
    <recommendedName>
        <fullName evidence="3">Oxygen-regulated invasion protein OrgA</fullName>
    </recommendedName>
</protein>
<proteinExistence type="predicted"/>